<protein>
    <recommendedName>
        <fullName evidence="3">Peptidyl-prolyl cis-trans isomerase</fullName>
        <shortName evidence="3">PPIase</shortName>
        <ecNumber evidence="3">5.2.1.8</ecNumber>
    </recommendedName>
</protein>
<reference evidence="5 6" key="1">
    <citation type="submission" date="2016-10" db="EMBL/GenBank/DDBJ databases">
        <authorList>
            <person name="de Groot N.N."/>
        </authorList>
    </citation>
    <scope>NUCLEOTIDE SEQUENCE [LARGE SCALE GENOMIC DNA]</scope>
    <source>
        <strain evidence="5 6">DSM 23399</strain>
    </source>
</reference>
<evidence type="ECO:0000256" key="3">
    <source>
        <dbReference type="RuleBase" id="RU363019"/>
    </source>
</evidence>
<accession>A0A1I0Z5Y7</accession>
<comment type="similarity">
    <text evidence="3">Belongs to the cyclophilin-type PPIase family.</text>
</comment>
<dbReference type="EC" id="5.2.1.8" evidence="3"/>
<dbReference type="GO" id="GO:0003755">
    <property type="term" value="F:peptidyl-prolyl cis-trans isomerase activity"/>
    <property type="evidence" value="ECO:0007669"/>
    <property type="project" value="UniProtKB-UniRule"/>
</dbReference>
<dbReference type="PRINTS" id="PR00153">
    <property type="entry name" value="CSAPPISMRASE"/>
</dbReference>
<dbReference type="Gene3D" id="2.40.100.10">
    <property type="entry name" value="Cyclophilin-like"/>
    <property type="match status" value="2"/>
</dbReference>
<evidence type="ECO:0000256" key="2">
    <source>
        <dbReference type="ARBA" id="ARBA00023235"/>
    </source>
</evidence>
<name>A0A1I0Z5Y7_9BACT</name>
<proteinExistence type="inferred from homology"/>
<dbReference type="SUPFAM" id="SSF50891">
    <property type="entry name" value="Cyclophilin-like"/>
    <property type="match status" value="1"/>
</dbReference>
<dbReference type="PANTHER" id="PTHR45625">
    <property type="entry name" value="PEPTIDYL-PROLYL CIS-TRANS ISOMERASE-RELATED"/>
    <property type="match status" value="1"/>
</dbReference>
<dbReference type="InterPro" id="IPR029000">
    <property type="entry name" value="Cyclophilin-like_dom_sf"/>
</dbReference>
<comment type="function">
    <text evidence="3">PPIases accelerate the folding of proteins. It catalyzes the cis-trans isomerization of proline imidic peptide bonds in oligopeptides.</text>
</comment>
<dbReference type="InterPro" id="IPR044666">
    <property type="entry name" value="Cyclophilin_A-like"/>
</dbReference>
<dbReference type="Pfam" id="PF00160">
    <property type="entry name" value="Pro_isomerase"/>
    <property type="match status" value="2"/>
</dbReference>
<dbReference type="EMBL" id="FOKK01000005">
    <property type="protein sequence ID" value="SFB20822.1"/>
    <property type="molecule type" value="Genomic_DNA"/>
</dbReference>
<dbReference type="CDD" id="cd00317">
    <property type="entry name" value="cyclophilin"/>
    <property type="match status" value="1"/>
</dbReference>
<dbReference type="AlphaFoldDB" id="A0A1I0Z5Y7"/>
<comment type="catalytic activity">
    <reaction evidence="3">
        <text>[protein]-peptidylproline (omega=180) = [protein]-peptidylproline (omega=0)</text>
        <dbReference type="Rhea" id="RHEA:16237"/>
        <dbReference type="Rhea" id="RHEA-COMP:10747"/>
        <dbReference type="Rhea" id="RHEA-COMP:10748"/>
        <dbReference type="ChEBI" id="CHEBI:83833"/>
        <dbReference type="ChEBI" id="CHEBI:83834"/>
        <dbReference type="EC" id="5.2.1.8"/>
    </reaction>
</comment>
<keyword evidence="1 3" id="KW-0697">Rotamase</keyword>
<dbReference type="PROSITE" id="PS51257">
    <property type="entry name" value="PROKAR_LIPOPROTEIN"/>
    <property type="match status" value="1"/>
</dbReference>
<evidence type="ECO:0000259" key="4">
    <source>
        <dbReference type="PROSITE" id="PS50072"/>
    </source>
</evidence>
<dbReference type="Proteomes" id="UP000198790">
    <property type="component" value="Unassembled WGS sequence"/>
</dbReference>
<keyword evidence="2 3" id="KW-0413">Isomerase</keyword>
<gene>
    <name evidence="5" type="ORF">SAMN04489723_105267</name>
</gene>
<evidence type="ECO:0000313" key="6">
    <source>
        <dbReference type="Proteomes" id="UP000198790"/>
    </source>
</evidence>
<evidence type="ECO:0000256" key="1">
    <source>
        <dbReference type="ARBA" id="ARBA00023110"/>
    </source>
</evidence>
<dbReference type="PANTHER" id="PTHR45625:SF4">
    <property type="entry name" value="PEPTIDYLPROLYL ISOMERASE DOMAIN AND WD REPEAT-CONTAINING PROTEIN 1"/>
    <property type="match status" value="1"/>
</dbReference>
<dbReference type="InterPro" id="IPR002130">
    <property type="entry name" value="Cyclophilin-type_PPIase_dom"/>
</dbReference>
<sequence>MKNTLYTLALLFFLSGCHSLSKSKVSKKDLKKDIEFVTTEGTIVLRLYDDTPISQNNFLRLVKEGMYDSILFHRVIEKFMIQAGERFDEDAFQKKKNSLNPSETVPAEINSIHYHKRGALGAAREGDDVNPDRKGSFIQFYIVQGRTYTDSTLEIAEKRLNTMLAYNQAINNPVNKLAFSQYQELLEKRDSKDKEAIALKKSEFDALAEIELKSMTPYRYPESHREAYKTTGGAAHLDQNYTVFGEVISGMEIVDKIAAAKTNNRDRPANDILILSTSLVKRQK</sequence>
<dbReference type="PROSITE" id="PS50072">
    <property type="entry name" value="CSA_PPIASE_2"/>
    <property type="match status" value="1"/>
</dbReference>
<organism evidence="5 6">
    <name type="scientific">Algoriphagus aquimarinus</name>
    <dbReference type="NCBI Taxonomy" id="237018"/>
    <lineage>
        <taxon>Bacteria</taxon>
        <taxon>Pseudomonadati</taxon>
        <taxon>Bacteroidota</taxon>
        <taxon>Cytophagia</taxon>
        <taxon>Cytophagales</taxon>
        <taxon>Cyclobacteriaceae</taxon>
        <taxon>Algoriphagus</taxon>
    </lineage>
</organism>
<dbReference type="RefSeq" id="WP_092896430.1">
    <property type="nucleotide sequence ID" value="NZ_FOKK01000005.1"/>
</dbReference>
<feature type="domain" description="PPIase cyclophilin-type" evidence="4">
    <location>
        <begin position="41"/>
        <end position="279"/>
    </location>
</feature>
<dbReference type="STRING" id="237018.SAMN04489723_105267"/>
<evidence type="ECO:0000313" key="5">
    <source>
        <dbReference type="EMBL" id="SFB20822.1"/>
    </source>
</evidence>
<dbReference type="OrthoDB" id="9807797at2"/>
<keyword evidence="6" id="KW-1185">Reference proteome</keyword>